<sequence length="188" mass="20689">MLLVRPTCGVCLQSGLSLRPKFLLLLLECPLVFANQVPPVQTPNVAHGGGSPLLMPPFSSSEAGGSAPAPGIKLQVPHYLSGVFTRGGFSEWFRKDFEALGPPNILDLMAAFFTYRLNYANGEDFEAVRSLTPMERSAIVVCTSIQHLLSARANFAAYEQWIAACAPQLSKFRKTRKLLPFAEWRHLI</sequence>
<evidence type="ECO:0000313" key="2">
    <source>
        <dbReference type="EMBL" id="OMP01170.1"/>
    </source>
</evidence>
<organism evidence="2 3">
    <name type="scientific">Corchorus capsularis</name>
    <name type="common">Jute</name>
    <dbReference type="NCBI Taxonomy" id="210143"/>
    <lineage>
        <taxon>Eukaryota</taxon>
        <taxon>Viridiplantae</taxon>
        <taxon>Streptophyta</taxon>
        <taxon>Embryophyta</taxon>
        <taxon>Tracheophyta</taxon>
        <taxon>Spermatophyta</taxon>
        <taxon>Magnoliopsida</taxon>
        <taxon>eudicotyledons</taxon>
        <taxon>Gunneridae</taxon>
        <taxon>Pentapetalae</taxon>
        <taxon>rosids</taxon>
        <taxon>malvids</taxon>
        <taxon>Malvales</taxon>
        <taxon>Malvaceae</taxon>
        <taxon>Grewioideae</taxon>
        <taxon>Apeibeae</taxon>
        <taxon>Corchorus</taxon>
    </lineage>
</organism>
<dbReference type="AlphaFoldDB" id="A0A1R3K250"/>
<dbReference type="Gramene" id="OMP01170">
    <property type="protein sequence ID" value="OMP01170"/>
    <property type="gene ID" value="CCACVL1_03148"/>
</dbReference>
<keyword evidence="3" id="KW-1185">Reference proteome</keyword>
<dbReference type="EMBL" id="AWWV01006497">
    <property type="protein sequence ID" value="OMP01170.1"/>
    <property type="molecule type" value="Genomic_DNA"/>
</dbReference>
<accession>A0A1R3K250</accession>
<dbReference type="GO" id="GO:0008168">
    <property type="term" value="F:methyltransferase activity"/>
    <property type="evidence" value="ECO:0007669"/>
    <property type="project" value="UniProtKB-KW"/>
</dbReference>
<protein>
    <submittedName>
        <fullName evidence="2">Putative methyltransferase protein</fullName>
    </submittedName>
</protein>
<reference evidence="2 3" key="1">
    <citation type="submission" date="2013-09" db="EMBL/GenBank/DDBJ databases">
        <title>Corchorus capsularis genome sequencing.</title>
        <authorList>
            <person name="Alam M."/>
            <person name="Haque M.S."/>
            <person name="Islam M.S."/>
            <person name="Emdad E.M."/>
            <person name="Islam M.M."/>
            <person name="Ahmed B."/>
            <person name="Halim A."/>
            <person name="Hossen Q.M.M."/>
            <person name="Hossain M.Z."/>
            <person name="Ahmed R."/>
            <person name="Khan M.M."/>
            <person name="Islam R."/>
            <person name="Rashid M.M."/>
            <person name="Khan S.A."/>
            <person name="Rahman M.S."/>
            <person name="Alam M."/>
        </authorList>
    </citation>
    <scope>NUCLEOTIDE SEQUENCE [LARGE SCALE GENOMIC DNA]</scope>
    <source>
        <strain evidence="3">cv. CVL-1</strain>
        <tissue evidence="2">Whole seedling</tissue>
    </source>
</reference>
<dbReference type="GO" id="GO:0032259">
    <property type="term" value="P:methylation"/>
    <property type="evidence" value="ECO:0007669"/>
    <property type="project" value="UniProtKB-KW"/>
</dbReference>
<comment type="caution">
    <text evidence="2">The sequence shown here is derived from an EMBL/GenBank/DDBJ whole genome shotgun (WGS) entry which is preliminary data.</text>
</comment>
<keyword evidence="1" id="KW-0732">Signal</keyword>
<keyword evidence="2" id="KW-0808">Transferase</keyword>
<evidence type="ECO:0000256" key="1">
    <source>
        <dbReference type="SAM" id="SignalP"/>
    </source>
</evidence>
<name>A0A1R3K250_COCAP</name>
<dbReference type="Proteomes" id="UP000188268">
    <property type="component" value="Unassembled WGS sequence"/>
</dbReference>
<feature type="signal peptide" evidence="1">
    <location>
        <begin position="1"/>
        <end position="34"/>
    </location>
</feature>
<evidence type="ECO:0000313" key="3">
    <source>
        <dbReference type="Proteomes" id="UP000188268"/>
    </source>
</evidence>
<keyword evidence="2" id="KW-0489">Methyltransferase</keyword>
<gene>
    <name evidence="2" type="ORF">CCACVL1_03148</name>
</gene>
<feature type="chain" id="PRO_5013045671" evidence="1">
    <location>
        <begin position="35"/>
        <end position="188"/>
    </location>
</feature>
<proteinExistence type="predicted"/>